<name>A0A432X1E1_9GAMM</name>
<dbReference type="OrthoDB" id="6197363at2"/>
<feature type="chain" id="PRO_5019443899" description="DUF3718 domain-containing protein" evidence="1">
    <location>
        <begin position="19"/>
        <end position="129"/>
    </location>
</feature>
<dbReference type="EMBL" id="PIPQ01000004">
    <property type="protein sequence ID" value="RUO40055.1"/>
    <property type="molecule type" value="Genomic_DNA"/>
</dbReference>
<evidence type="ECO:0008006" key="4">
    <source>
        <dbReference type="Google" id="ProtNLM"/>
    </source>
</evidence>
<accession>A0A432X1E1</accession>
<comment type="caution">
    <text evidence="2">The sequence shown here is derived from an EMBL/GenBank/DDBJ whole genome shotgun (WGS) entry which is preliminary data.</text>
</comment>
<dbReference type="Pfam" id="PF12514">
    <property type="entry name" value="DUF3718"/>
    <property type="match status" value="1"/>
</dbReference>
<evidence type="ECO:0000256" key="1">
    <source>
        <dbReference type="SAM" id="SignalP"/>
    </source>
</evidence>
<keyword evidence="1" id="KW-0732">Signal</keyword>
<keyword evidence="3" id="KW-1185">Reference proteome</keyword>
<protein>
    <recommendedName>
        <fullName evidence="4">DUF3718 domain-containing protein</fullName>
    </recommendedName>
</protein>
<evidence type="ECO:0000313" key="3">
    <source>
        <dbReference type="Proteomes" id="UP000286976"/>
    </source>
</evidence>
<organism evidence="2 3">
    <name type="scientific">Aliidiomarina taiwanensis</name>
    <dbReference type="NCBI Taxonomy" id="946228"/>
    <lineage>
        <taxon>Bacteria</taxon>
        <taxon>Pseudomonadati</taxon>
        <taxon>Pseudomonadota</taxon>
        <taxon>Gammaproteobacteria</taxon>
        <taxon>Alteromonadales</taxon>
        <taxon>Idiomarinaceae</taxon>
        <taxon>Aliidiomarina</taxon>
    </lineage>
</organism>
<dbReference type="Proteomes" id="UP000286976">
    <property type="component" value="Unassembled WGS sequence"/>
</dbReference>
<proteinExistence type="predicted"/>
<reference evidence="2 3" key="1">
    <citation type="journal article" date="2011" name="Front. Microbiol.">
        <title>Genomic signatures of strain selection and enhancement in Bacillus atrophaeus var. globigii, a historical biowarfare simulant.</title>
        <authorList>
            <person name="Gibbons H.S."/>
            <person name="Broomall S.M."/>
            <person name="McNew L.A."/>
            <person name="Daligault H."/>
            <person name="Chapman C."/>
            <person name="Bruce D."/>
            <person name="Karavis M."/>
            <person name="Krepps M."/>
            <person name="McGregor P.A."/>
            <person name="Hong C."/>
            <person name="Park K.H."/>
            <person name="Akmal A."/>
            <person name="Feldman A."/>
            <person name="Lin J.S."/>
            <person name="Chang W.E."/>
            <person name="Higgs B.W."/>
            <person name="Demirev P."/>
            <person name="Lindquist J."/>
            <person name="Liem A."/>
            <person name="Fochler E."/>
            <person name="Read T.D."/>
            <person name="Tapia R."/>
            <person name="Johnson S."/>
            <person name="Bishop-Lilly K.A."/>
            <person name="Detter C."/>
            <person name="Han C."/>
            <person name="Sozhamannan S."/>
            <person name="Rosenzweig C.N."/>
            <person name="Skowronski E.W."/>
        </authorList>
    </citation>
    <scope>NUCLEOTIDE SEQUENCE [LARGE SCALE GENOMIC DNA]</scope>
    <source>
        <strain evidence="2 3">AIT1</strain>
    </source>
</reference>
<gene>
    <name evidence="2" type="ORF">CWE15_07870</name>
</gene>
<dbReference type="InterPro" id="IPR022193">
    <property type="entry name" value="DUF3718"/>
</dbReference>
<sequence length="129" mass="14349">MRLIQWFLPVLLTSAVFAAPAKAVENELIAKSLCRAIMSDDRSYLRDIITKHKLRLPNVFTAVRCNGYSMLQFAITAEALDVGEMLIRRVPLSVLEADKVDGESVDEWAEKAGYGSSPVIAIVRQRLGK</sequence>
<dbReference type="RefSeq" id="WP_126757538.1">
    <property type="nucleotide sequence ID" value="NZ_PIPQ01000004.1"/>
</dbReference>
<dbReference type="AlphaFoldDB" id="A0A432X1E1"/>
<feature type="signal peptide" evidence="1">
    <location>
        <begin position="1"/>
        <end position="18"/>
    </location>
</feature>
<evidence type="ECO:0000313" key="2">
    <source>
        <dbReference type="EMBL" id="RUO40055.1"/>
    </source>
</evidence>